<protein>
    <submittedName>
        <fullName evidence="1">RCG63442</fullName>
    </submittedName>
</protein>
<evidence type="ECO:0000313" key="1">
    <source>
        <dbReference type="EMBL" id="EDM03305.1"/>
    </source>
</evidence>
<reference evidence="2" key="1">
    <citation type="submission" date="2005-09" db="EMBL/GenBank/DDBJ databases">
        <authorList>
            <person name="Mural R.J."/>
            <person name="Li P.W."/>
            <person name="Adams M.D."/>
            <person name="Amanatides P.G."/>
            <person name="Baden-Tillson H."/>
            <person name="Barnstead M."/>
            <person name="Chin S.H."/>
            <person name="Dew I."/>
            <person name="Evans C.A."/>
            <person name="Ferriera S."/>
            <person name="Flanigan M."/>
            <person name="Fosler C."/>
            <person name="Glodek A."/>
            <person name="Gu Z."/>
            <person name="Holt R.A."/>
            <person name="Jennings D."/>
            <person name="Kraft C.L."/>
            <person name="Lu F."/>
            <person name="Nguyen T."/>
            <person name="Nusskern D.R."/>
            <person name="Pfannkoch C.M."/>
            <person name="Sitter C."/>
            <person name="Sutton G.G."/>
            <person name="Venter J.C."/>
            <person name="Wang Z."/>
            <person name="Woodage T."/>
            <person name="Zheng X.H."/>
            <person name="Zhong F."/>
        </authorList>
    </citation>
    <scope>NUCLEOTIDE SEQUENCE [LARGE SCALE GENOMIC DNA]</scope>
    <source>
        <strain>BN</strain>
        <strain evidence="2">Sprague-Dawley</strain>
    </source>
</reference>
<gene>
    <name evidence="1" type="ORF">rCG_63442</name>
</gene>
<dbReference type="EMBL" id="CH473947">
    <property type="protein sequence ID" value="EDM03305.1"/>
    <property type="molecule type" value="Genomic_DNA"/>
</dbReference>
<evidence type="ECO:0000313" key="2">
    <source>
        <dbReference type="Proteomes" id="UP000234681"/>
    </source>
</evidence>
<dbReference type="AlphaFoldDB" id="A6HBA1"/>
<name>A6HBA1_RAT</name>
<accession>A6HBA1</accession>
<organism evidence="1 2">
    <name type="scientific">Rattus norvegicus</name>
    <name type="common">Rat</name>
    <dbReference type="NCBI Taxonomy" id="10116"/>
    <lineage>
        <taxon>Eukaryota</taxon>
        <taxon>Metazoa</taxon>
        <taxon>Chordata</taxon>
        <taxon>Craniata</taxon>
        <taxon>Vertebrata</taxon>
        <taxon>Euteleostomi</taxon>
        <taxon>Mammalia</taxon>
        <taxon>Eutheria</taxon>
        <taxon>Euarchontoglires</taxon>
        <taxon>Glires</taxon>
        <taxon>Rodentia</taxon>
        <taxon>Myomorpha</taxon>
        <taxon>Muroidea</taxon>
        <taxon>Muridae</taxon>
        <taxon>Murinae</taxon>
        <taxon>Rattus</taxon>
    </lineage>
</organism>
<proteinExistence type="predicted"/>
<sequence>MRRIEIWLSAHIVRPPFLLPRTSQEHHSIPRLYPRIL</sequence>
<dbReference type="Proteomes" id="UP000234681">
    <property type="component" value="Chromosome 6"/>
</dbReference>